<dbReference type="Proteomes" id="UP000013307">
    <property type="component" value="Chromosome"/>
</dbReference>
<name>N0BCS5_9EURY</name>
<protein>
    <submittedName>
        <fullName evidence="1">Uncharacterized protein</fullName>
    </submittedName>
</protein>
<proteinExistence type="predicted"/>
<dbReference type="HOGENOM" id="CLU_3401498_0_0_2"/>
<gene>
    <name evidence="1" type="ORF">Asulf_01427</name>
</gene>
<dbReference type="EMBL" id="CP005290">
    <property type="protein sequence ID" value="AGK61414.1"/>
    <property type="molecule type" value="Genomic_DNA"/>
</dbReference>
<keyword evidence="2" id="KW-1185">Reference proteome</keyword>
<accession>N0BCS5</accession>
<reference evidence="1 2" key="1">
    <citation type="journal article" date="2013" name="Genome Announc.">
        <title>Complete Genome Sequence of the Thermophilic and Facultatively Chemolithoautotrophic Sulfate Reducer Archaeoglobus sulfaticallidus Strain PM70-1T.</title>
        <authorList>
            <person name="Stokke R."/>
            <person name="Hocking W.P."/>
            <person name="Steinsbu B.O."/>
            <person name="Steen I.H."/>
        </authorList>
    </citation>
    <scope>NUCLEOTIDE SEQUENCE [LARGE SCALE GENOMIC DNA]</scope>
    <source>
        <strain evidence="1">PM70-1</strain>
    </source>
</reference>
<evidence type="ECO:0000313" key="1">
    <source>
        <dbReference type="EMBL" id="AGK61414.1"/>
    </source>
</evidence>
<sequence length="30" mass="3250">MTVFEGLIKRALEVSNVDSKSAMEPAIIEA</sequence>
<evidence type="ECO:0000313" key="2">
    <source>
        <dbReference type="Proteomes" id="UP000013307"/>
    </source>
</evidence>
<organism evidence="1 2">
    <name type="scientific">Archaeoglobus sulfaticallidus PM70-1</name>
    <dbReference type="NCBI Taxonomy" id="387631"/>
    <lineage>
        <taxon>Archaea</taxon>
        <taxon>Methanobacteriati</taxon>
        <taxon>Methanobacteriota</taxon>
        <taxon>Archaeoglobi</taxon>
        <taxon>Archaeoglobales</taxon>
        <taxon>Archaeoglobaceae</taxon>
        <taxon>Archaeoglobus</taxon>
    </lineage>
</organism>
<dbReference type="KEGG" id="ast:Asulf_01427"/>
<dbReference type="AlphaFoldDB" id="N0BCS5"/>